<dbReference type="GeneID" id="18926411"/>
<dbReference type="PANTHER" id="PTHR11559">
    <property type="entry name" value="CARBOXYLESTERASE"/>
    <property type="match status" value="1"/>
</dbReference>
<dbReference type="VEuPathDB" id="FungiDB:MELLADRAFT_123570"/>
<dbReference type="Proteomes" id="UP000001072">
    <property type="component" value="Unassembled WGS sequence"/>
</dbReference>
<protein>
    <recommendedName>
        <fullName evidence="3">Carboxylic ester hydrolase</fullName>
        <ecNumber evidence="3">3.1.1.-</ecNumber>
    </recommendedName>
</protein>
<comment type="similarity">
    <text evidence="1 3">Belongs to the type-B carboxylesterase/lipase family.</text>
</comment>
<evidence type="ECO:0000259" key="5">
    <source>
        <dbReference type="Pfam" id="PF00135"/>
    </source>
</evidence>
<accession>F4RV74</accession>
<dbReference type="GO" id="GO:0016787">
    <property type="term" value="F:hydrolase activity"/>
    <property type="evidence" value="ECO:0007669"/>
    <property type="project" value="UniProtKB-KW"/>
</dbReference>
<dbReference type="InterPro" id="IPR050309">
    <property type="entry name" value="Type-B_Carboxylest/Lipase"/>
</dbReference>
<dbReference type="Pfam" id="PF00135">
    <property type="entry name" value="COesterase"/>
    <property type="match status" value="1"/>
</dbReference>
<dbReference type="InParanoid" id="F4RV74"/>
<dbReference type="AlphaFoldDB" id="F4RV74"/>
<organism evidence="7">
    <name type="scientific">Melampsora larici-populina (strain 98AG31 / pathotype 3-4-7)</name>
    <name type="common">Poplar leaf rust fungus</name>
    <dbReference type="NCBI Taxonomy" id="747676"/>
    <lineage>
        <taxon>Eukaryota</taxon>
        <taxon>Fungi</taxon>
        <taxon>Dikarya</taxon>
        <taxon>Basidiomycota</taxon>
        <taxon>Pucciniomycotina</taxon>
        <taxon>Pucciniomycetes</taxon>
        <taxon>Pucciniales</taxon>
        <taxon>Melampsoraceae</taxon>
        <taxon>Melampsora</taxon>
    </lineage>
</organism>
<dbReference type="Gene3D" id="3.40.50.1820">
    <property type="entry name" value="alpha/beta hydrolase"/>
    <property type="match status" value="1"/>
</dbReference>
<dbReference type="SUPFAM" id="SSF53474">
    <property type="entry name" value="alpha/beta-Hydrolases"/>
    <property type="match status" value="1"/>
</dbReference>
<dbReference type="EC" id="3.1.1.-" evidence="3"/>
<feature type="domain" description="Carboxylesterase type B" evidence="5">
    <location>
        <begin position="88"/>
        <end position="587"/>
    </location>
</feature>
<dbReference type="ESTHER" id="9basi-f4rv74">
    <property type="family name" value="Fungal_carboxylesterase_lipase"/>
</dbReference>
<sequence>MHTHLSTLILFVTTTVNAVSISRNLHVESHANTNTSAINITPLNRTSPTVQRRDLNLGDLLDGTLFPNSDTGTDGQADTTQRASTSGPDVQLDYGNFIGGTNGDVESFTGIPYAEPPIGQRRLTNPIPPLSHYANYDATILPPACPQKFPPTGNRLLERLLTEAELINQFTPLIGPIAVGQEDCLTLDVRRPKDITAGANLPVMVYIYGGAAEFGATNEYDGSALVLASMEKQTPIIYVAMNYRVNAFGFLGGREVGQAGIGNLGLKDQRLALKWVQKYIGQFGGDPSQVTLFGESAGAISVSHQLMAFNGNHEGLFRAAICESGTAAPVETFAEGGGQGDYNELARYAGCDGQSDTLQCLRDIDFNTFYRAMSRINGFAEIDGIPFRWSPRIDGEFVTDTLDGSLAKGAYPRIPIISGDQDDEGTVLSVGLIPLITSGRLRQYLSSTFFSRASRQDIDNILRLYPGDPAAGSPYGTGIANILTPVFKQMASILGDAQFQAPRRKFLVGTQANMPVWSYIDKGYKAVPYLGAFHGTDVPNVFGWLPGPRTTDYQSRWIAFANTMNPNVPGLPEWPNYGKDRLMLQVGVFGSEGTTTDTYRQEAIQYLNDHSTSLAMIPV</sequence>
<gene>
    <name evidence="6" type="ORF">MELLADRAFT_123570</name>
</gene>
<evidence type="ECO:0000256" key="3">
    <source>
        <dbReference type="RuleBase" id="RU361235"/>
    </source>
</evidence>
<dbReference type="OrthoDB" id="408631at2759"/>
<evidence type="ECO:0000256" key="1">
    <source>
        <dbReference type="ARBA" id="ARBA00005964"/>
    </source>
</evidence>
<dbReference type="KEGG" id="mlr:MELLADRAFT_123570"/>
<feature type="chain" id="PRO_5005129568" description="Carboxylic ester hydrolase" evidence="3">
    <location>
        <begin position="19"/>
        <end position="619"/>
    </location>
</feature>
<feature type="signal peptide" evidence="3">
    <location>
        <begin position="1"/>
        <end position="18"/>
    </location>
</feature>
<dbReference type="PROSITE" id="PS00122">
    <property type="entry name" value="CARBOXYLESTERASE_B_1"/>
    <property type="match status" value="1"/>
</dbReference>
<dbReference type="InterPro" id="IPR019826">
    <property type="entry name" value="Carboxylesterase_B_AS"/>
</dbReference>
<dbReference type="eggNOG" id="KOG1516">
    <property type="taxonomic scope" value="Eukaryota"/>
</dbReference>
<reference evidence="7" key="1">
    <citation type="journal article" date="2011" name="Proc. Natl. Acad. Sci. U.S.A.">
        <title>Obligate biotrophy features unraveled by the genomic analysis of rust fungi.</title>
        <authorList>
            <person name="Duplessis S."/>
            <person name="Cuomo C.A."/>
            <person name="Lin Y.-C."/>
            <person name="Aerts A."/>
            <person name="Tisserant E."/>
            <person name="Veneault-Fourrey C."/>
            <person name="Joly D.L."/>
            <person name="Hacquard S."/>
            <person name="Amselem J."/>
            <person name="Cantarel B.L."/>
            <person name="Chiu R."/>
            <person name="Coutinho P.M."/>
            <person name="Feau N."/>
            <person name="Field M."/>
            <person name="Frey P."/>
            <person name="Gelhaye E."/>
            <person name="Goldberg J."/>
            <person name="Grabherr M.G."/>
            <person name="Kodira C.D."/>
            <person name="Kohler A."/>
            <person name="Kuees U."/>
            <person name="Lindquist E.A."/>
            <person name="Lucas S.M."/>
            <person name="Mago R."/>
            <person name="Mauceli E."/>
            <person name="Morin E."/>
            <person name="Murat C."/>
            <person name="Pangilinan J.L."/>
            <person name="Park R."/>
            <person name="Pearson M."/>
            <person name="Quesneville H."/>
            <person name="Rouhier N."/>
            <person name="Sakthikumar S."/>
            <person name="Salamov A.A."/>
            <person name="Schmutz J."/>
            <person name="Selles B."/>
            <person name="Shapiro H."/>
            <person name="Tanguay P."/>
            <person name="Tuskan G.A."/>
            <person name="Henrissat B."/>
            <person name="Van de Peer Y."/>
            <person name="Rouze P."/>
            <person name="Ellis J.G."/>
            <person name="Dodds P.N."/>
            <person name="Schein J.E."/>
            <person name="Zhong S."/>
            <person name="Hamelin R.C."/>
            <person name="Grigoriev I.V."/>
            <person name="Szabo L.J."/>
            <person name="Martin F."/>
        </authorList>
    </citation>
    <scope>NUCLEOTIDE SEQUENCE [LARGE SCALE GENOMIC DNA]</scope>
    <source>
        <strain evidence="7">98AG31 / pathotype 3-4-7</strain>
    </source>
</reference>
<keyword evidence="3" id="KW-0732">Signal</keyword>
<name>F4RV74_MELLP</name>
<evidence type="ECO:0000313" key="6">
    <source>
        <dbReference type="EMBL" id="EGG03717.1"/>
    </source>
</evidence>
<keyword evidence="7" id="KW-1185">Reference proteome</keyword>
<evidence type="ECO:0000256" key="2">
    <source>
        <dbReference type="ARBA" id="ARBA00022801"/>
    </source>
</evidence>
<dbReference type="STRING" id="747676.F4RV74"/>
<feature type="region of interest" description="Disordered" evidence="4">
    <location>
        <begin position="61"/>
        <end position="91"/>
    </location>
</feature>
<proteinExistence type="inferred from homology"/>
<dbReference type="EMBL" id="GL883123">
    <property type="protein sequence ID" value="EGG03717.1"/>
    <property type="molecule type" value="Genomic_DNA"/>
</dbReference>
<evidence type="ECO:0000313" key="7">
    <source>
        <dbReference type="Proteomes" id="UP000001072"/>
    </source>
</evidence>
<dbReference type="InterPro" id="IPR002018">
    <property type="entry name" value="CarbesteraseB"/>
</dbReference>
<keyword evidence="2 3" id="KW-0378">Hydrolase</keyword>
<evidence type="ECO:0000256" key="4">
    <source>
        <dbReference type="SAM" id="MobiDB-lite"/>
    </source>
</evidence>
<dbReference type="FunCoup" id="F4RV74">
    <property type="interactions" value="1"/>
</dbReference>
<dbReference type="HOGENOM" id="CLU_006586_10_6_1"/>
<feature type="compositionally biased region" description="Low complexity" evidence="4">
    <location>
        <begin position="61"/>
        <end position="81"/>
    </location>
</feature>
<dbReference type="RefSeq" id="XP_007413164.1">
    <property type="nucleotide sequence ID" value="XM_007413102.1"/>
</dbReference>
<dbReference type="InterPro" id="IPR029058">
    <property type="entry name" value="AB_hydrolase_fold"/>
</dbReference>